<accession>A0A1R1YFJ9</accession>
<evidence type="ECO:0000313" key="2">
    <source>
        <dbReference type="Proteomes" id="UP000187283"/>
    </source>
</evidence>
<organism evidence="1 2">
    <name type="scientific">Smittium culicis</name>
    <dbReference type="NCBI Taxonomy" id="133412"/>
    <lineage>
        <taxon>Eukaryota</taxon>
        <taxon>Fungi</taxon>
        <taxon>Fungi incertae sedis</taxon>
        <taxon>Zoopagomycota</taxon>
        <taxon>Kickxellomycotina</taxon>
        <taxon>Harpellomycetes</taxon>
        <taxon>Harpellales</taxon>
        <taxon>Legeriomycetaceae</taxon>
        <taxon>Smittium</taxon>
    </lineage>
</organism>
<dbReference type="EMBL" id="LSSN01000128">
    <property type="protein sequence ID" value="OMJ25701.1"/>
    <property type="molecule type" value="Genomic_DNA"/>
</dbReference>
<reference evidence="1 2" key="1">
    <citation type="submission" date="2017-01" db="EMBL/GenBank/DDBJ databases">
        <authorList>
            <person name="Mah S.A."/>
            <person name="Swanson W.J."/>
            <person name="Moy G.W."/>
            <person name="Vacquier V.D."/>
        </authorList>
    </citation>
    <scope>NUCLEOTIDE SEQUENCE [LARGE SCALE GENOMIC DNA]</scope>
    <source>
        <strain evidence="1 2">GSMNP</strain>
    </source>
</reference>
<dbReference type="STRING" id="133412.A0A1R1YFJ9"/>
<evidence type="ECO:0000313" key="1">
    <source>
        <dbReference type="EMBL" id="OMJ25701.1"/>
    </source>
</evidence>
<dbReference type="AlphaFoldDB" id="A0A1R1YFJ9"/>
<gene>
    <name evidence="1" type="ORF">AYI70_g721</name>
</gene>
<keyword evidence="2" id="KW-1185">Reference proteome</keyword>
<sequence>MLFDSQVLSDISNNPTFETPSSATVIDINNAVDWYINTLATVFQDEEPWLEESFLNSCYSLFSSILFKNFSHKVNERIVTRAVEACVRQYFVE</sequence>
<protein>
    <submittedName>
        <fullName evidence="1">Uncharacterized protein</fullName>
    </submittedName>
</protein>
<comment type="caution">
    <text evidence="1">The sequence shown here is derived from an EMBL/GenBank/DDBJ whole genome shotgun (WGS) entry which is preliminary data.</text>
</comment>
<proteinExistence type="predicted"/>
<name>A0A1R1YFJ9_9FUNG</name>
<dbReference type="Proteomes" id="UP000187283">
    <property type="component" value="Unassembled WGS sequence"/>
</dbReference>